<dbReference type="RefSeq" id="XP_007605519.1">
    <property type="nucleotide sequence ID" value="XM_007605457.1"/>
</dbReference>
<dbReference type="HOGENOM" id="CLU_140543_0_0_1"/>
<evidence type="ECO:0000313" key="3">
    <source>
        <dbReference type="Proteomes" id="UP000011082"/>
    </source>
</evidence>
<keyword evidence="3" id="KW-1185">Reference proteome</keyword>
<dbReference type="GeneID" id="19882784"/>
<feature type="domain" description="5'-3' DNA helicase ZGRF1-like N-terminal" evidence="1">
    <location>
        <begin position="24"/>
        <end position="85"/>
    </location>
</feature>
<organism evidence="2 3">
    <name type="scientific">Vittaforma corneae (strain ATCC 50505)</name>
    <name type="common">Microsporidian parasite</name>
    <name type="synonym">Nosema corneum</name>
    <dbReference type="NCBI Taxonomy" id="993615"/>
    <lineage>
        <taxon>Eukaryota</taxon>
        <taxon>Fungi</taxon>
        <taxon>Fungi incertae sedis</taxon>
        <taxon>Microsporidia</taxon>
        <taxon>Nosematidae</taxon>
        <taxon>Vittaforma</taxon>
    </lineage>
</organism>
<gene>
    <name evidence="2" type="ORF">VICG_02074</name>
</gene>
<accession>L2GJT1</accession>
<dbReference type="EMBL" id="JH370156">
    <property type="protein sequence ID" value="ELA40894.1"/>
    <property type="molecule type" value="Genomic_DNA"/>
</dbReference>
<dbReference type="Pfam" id="PF10382">
    <property type="entry name" value="ZGRF1-like_N"/>
    <property type="match status" value="1"/>
</dbReference>
<name>L2GJT1_VITCO</name>
<proteinExistence type="predicted"/>
<evidence type="ECO:0000259" key="1">
    <source>
        <dbReference type="Pfam" id="PF10382"/>
    </source>
</evidence>
<sequence>MICSSPAKNKIEEQIMGWVNTMLSCVYTTQKTKKLKKWIDGFIIKKGSGLILYNEERKAIHRCTSFTVLEDSTIETSMYLVCAENLEEFMRETQNQECASEYNLKYSKKTSLKLNESSENADRHTTFMLDQGENKRLCDNNEKSKGRSVEDILSLFQKQ</sequence>
<evidence type="ECO:0000313" key="2">
    <source>
        <dbReference type="EMBL" id="ELA40894.1"/>
    </source>
</evidence>
<reference evidence="3" key="1">
    <citation type="submission" date="2011-05" db="EMBL/GenBank/DDBJ databases">
        <title>The genome sequence of Vittaforma corneae strain ATCC 50505.</title>
        <authorList>
            <consortium name="The Broad Institute Genome Sequencing Platform"/>
            <person name="Cuomo C."/>
            <person name="Didier E."/>
            <person name="Bowers L."/>
            <person name="Young S.K."/>
            <person name="Zeng Q."/>
            <person name="Gargeya S."/>
            <person name="Fitzgerald M."/>
            <person name="Haas B."/>
            <person name="Abouelleil A."/>
            <person name="Alvarado L."/>
            <person name="Arachchi H.M."/>
            <person name="Berlin A."/>
            <person name="Chapman S.B."/>
            <person name="Gearin G."/>
            <person name="Goldberg J."/>
            <person name="Griggs A."/>
            <person name="Gujja S."/>
            <person name="Hansen M."/>
            <person name="Heiman D."/>
            <person name="Howarth C."/>
            <person name="Larimer J."/>
            <person name="Lui A."/>
            <person name="MacDonald P.J.P."/>
            <person name="McCowen C."/>
            <person name="Montmayeur A."/>
            <person name="Murphy C."/>
            <person name="Neiman D."/>
            <person name="Pearson M."/>
            <person name="Priest M."/>
            <person name="Roberts A."/>
            <person name="Saif S."/>
            <person name="Shea T."/>
            <person name="Sisk P."/>
            <person name="Stolte C."/>
            <person name="Sykes S."/>
            <person name="Wortman J."/>
            <person name="Nusbaum C."/>
            <person name="Birren B."/>
        </authorList>
    </citation>
    <scope>NUCLEOTIDE SEQUENCE [LARGE SCALE GENOMIC DNA]</scope>
    <source>
        <strain evidence="3">ATCC 50505</strain>
    </source>
</reference>
<dbReference type="Proteomes" id="UP000011082">
    <property type="component" value="Unassembled WGS sequence"/>
</dbReference>
<protein>
    <recommendedName>
        <fullName evidence="1">5'-3' DNA helicase ZGRF1-like N-terminal domain-containing protein</fullName>
    </recommendedName>
</protein>
<dbReference type="InParanoid" id="L2GJT1"/>
<dbReference type="VEuPathDB" id="MicrosporidiaDB:VICG_02074"/>
<dbReference type="OrthoDB" id="2192824at2759"/>
<dbReference type="InterPro" id="IPR018838">
    <property type="entry name" value="ZGRF1-like_N"/>
</dbReference>
<dbReference type="AlphaFoldDB" id="L2GJT1"/>